<evidence type="ECO:0000313" key="1">
    <source>
        <dbReference type="EMBL" id="SBR81519.1"/>
    </source>
</evidence>
<proteinExistence type="predicted"/>
<sequence>LTHTTHPLTLSLLFLTKETYLPTQSPRLLNQKTHQGIPRASYLIL</sequence>
<feature type="non-terminal residue" evidence="1">
    <location>
        <position position="45"/>
    </location>
</feature>
<name>A0A1A8PKI2_9TELE</name>
<dbReference type="AlphaFoldDB" id="A0A1A8PKI2"/>
<organism evidence="1">
    <name type="scientific">Nothobranchius pienaari</name>
    <dbReference type="NCBI Taxonomy" id="704102"/>
    <lineage>
        <taxon>Eukaryota</taxon>
        <taxon>Metazoa</taxon>
        <taxon>Chordata</taxon>
        <taxon>Craniata</taxon>
        <taxon>Vertebrata</taxon>
        <taxon>Euteleostomi</taxon>
        <taxon>Actinopterygii</taxon>
        <taxon>Neopterygii</taxon>
        <taxon>Teleostei</taxon>
        <taxon>Neoteleostei</taxon>
        <taxon>Acanthomorphata</taxon>
        <taxon>Ovalentaria</taxon>
        <taxon>Atherinomorphae</taxon>
        <taxon>Cyprinodontiformes</taxon>
        <taxon>Nothobranchiidae</taxon>
        <taxon>Nothobranchius</taxon>
    </lineage>
</organism>
<reference evidence="1" key="2">
    <citation type="submission" date="2016-06" db="EMBL/GenBank/DDBJ databases">
        <title>The genome of a short-lived fish provides insights into sex chromosome evolution and the genetic control of aging.</title>
        <authorList>
            <person name="Reichwald K."/>
            <person name="Felder M."/>
            <person name="Petzold A."/>
            <person name="Koch P."/>
            <person name="Groth M."/>
            <person name="Platzer M."/>
        </authorList>
    </citation>
    <scope>NUCLEOTIDE SEQUENCE</scope>
    <source>
        <tissue evidence="1">Brain</tissue>
    </source>
</reference>
<dbReference type="EMBL" id="HAEG01008303">
    <property type="protein sequence ID" value="SBR81519.1"/>
    <property type="molecule type" value="Transcribed_RNA"/>
</dbReference>
<reference evidence="1" key="1">
    <citation type="submission" date="2016-05" db="EMBL/GenBank/DDBJ databases">
        <authorList>
            <person name="Lavstsen T."/>
            <person name="Jespersen J.S."/>
        </authorList>
    </citation>
    <scope>NUCLEOTIDE SEQUENCE</scope>
    <source>
        <tissue evidence="1">Brain</tissue>
    </source>
</reference>
<protein>
    <submittedName>
        <fullName evidence="1">Mucin 5B, oligomeric mucus/gel-forming</fullName>
    </submittedName>
</protein>
<feature type="non-terminal residue" evidence="1">
    <location>
        <position position="1"/>
    </location>
</feature>
<accession>A0A1A8PKI2</accession>
<gene>
    <name evidence="1" type="primary">MUC5B</name>
</gene>